<gene>
    <name evidence="1" type="ORF">HAX54_042089</name>
</gene>
<evidence type="ECO:0000313" key="1">
    <source>
        <dbReference type="EMBL" id="MCE2055166.1"/>
    </source>
</evidence>
<protein>
    <submittedName>
        <fullName evidence="1">Uncharacterized protein</fullName>
    </submittedName>
</protein>
<comment type="caution">
    <text evidence="1">The sequence shown here is derived from an EMBL/GenBank/DDBJ whole genome shotgun (WGS) entry which is preliminary data.</text>
</comment>
<name>A0ABS8W059_DATST</name>
<organism evidence="1 2">
    <name type="scientific">Datura stramonium</name>
    <name type="common">Jimsonweed</name>
    <name type="synonym">Common thornapple</name>
    <dbReference type="NCBI Taxonomy" id="4076"/>
    <lineage>
        <taxon>Eukaryota</taxon>
        <taxon>Viridiplantae</taxon>
        <taxon>Streptophyta</taxon>
        <taxon>Embryophyta</taxon>
        <taxon>Tracheophyta</taxon>
        <taxon>Spermatophyta</taxon>
        <taxon>Magnoliopsida</taxon>
        <taxon>eudicotyledons</taxon>
        <taxon>Gunneridae</taxon>
        <taxon>Pentapetalae</taxon>
        <taxon>asterids</taxon>
        <taxon>lamiids</taxon>
        <taxon>Solanales</taxon>
        <taxon>Solanaceae</taxon>
        <taxon>Solanoideae</taxon>
        <taxon>Datureae</taxon>
        <taxon>Datura</taxon>
    </lineage>
</organism>
<accession>A0ABS8W059</accession>
<proteinExistence type="predicted"/>
<dbReference type="EMBL" id="JACEIK010006156">
    <property type="protein sequence ID" value="MCE2055166.1"/>
    <property type="molecule type" value="Genomic_DNA"/>
</dbReference>
<evidence type="ECO:0000313" key="2">
    <source>
        <dbReference type="Proteomes" id="UP000823775"/>
    </source>
</evidence>
<feature type="non-terminal residue" evidence="1">
    <location>
        <position position="60"/>
    </location>
</feature>
<sequence length="60" mass="6517">MGEANDLATMIEHVGYSCSVPLVRVMEEGAAFGSMTQAWISETFNIGSVSYRSDFSAMSF</sequence>
<reference evidence="1 2" key="1">
    <citation type="journal article" date="2021" name="BMC Genomics">
        <title>Datura genome reveals duplications of psychoactive alkaloid biosynthetic genes and high mutation rate following tissue culture.</title>
        <authorList>
            <person name="Rajewski A."/>
            <person name="Carter-House D."/>
            <person name="Stajich J."/>
            <person name="Litt A."/>
        </authorList>
    </citation>
    <scope>NUCLEOTIDE SEQUENCE [LARGE SCALE GENOMIC DNA]</scope>
    <source>
        <strain evidence="1">AR-01</strain>
    </source>
</reference>
<dbReference type="Proteomes" id="UP000823775">
    <property type="component" value="Unassembled WGS sequence"/>
</dbReference>
<keyword evidence="2" id="KW-1185">Reference proteome</keyword>